<accession>A0A5J4ZU89</accession>
<sequence>MYDTHTHTNLITFSQNPFLEKLLNDNLPILTYKFSRCFIFFFFFFSRNLFYHSLRIHAPTPSMDKRRRKQPKTHHCCCSEEVSSIEWEFINMTEQEEDLICRMYKLVGDRWVVQMGIDSWANSGPESRRNRKVLVDETWRGICQQTERVKQGI</sequence>
<proteinExistence type="predicted"/>
<protein>
    <recommendedName>
        <fullName evidence="4">Myb-like domain-containing protein</fullName>
    </recommendedName>
</protein>
<dbReference type="EMBL" id="CM018049">
    <property type="protein sequence ID" value="KAA8520727.1"/>
    <property type="molecule type" value="Genomic_DNA"/>
</dbReference>
<organism evidence="2 3">
    <name type="scientific">Nyssa sinensis</name>
    <dbReference type="NCBI Taxonomy" id="561372"/>
    <lineage>
        <taxon>Eukaryota</taxon>
        <taxon>Viridiplantae</taxon>
        <taxon>Streptophyta</taxon>
        <taxon>Embryophyta</taxon>
        <taxon>Tracheophyta</taxon>
        <taxon>Spermatophyta</taxon>
        <taxon>Magnoliopsida</taxon>
        <taxon>eudicotyledons</taxon>
        <taxon>Gunneridae</taxon>
        <taxon>Pentapetalae</taxon>
        <taxon>asterids</taxon>
        <taxon>Cornales</taxon>
        <taxon>Nyssaceae</taxon>
        <taxon>Nyssa</taxon>
    </lineage>
</organism>
<evidence type="ECO:0008006" key="4">
    <source>
        <dbReference type="Google" id="ProtNLM"/>
    </source>
</evidence>
<feature type="transmembrane region" description="Helical" evidence="1">
    <location>
        <begin position="27"/>
        <end position="45"/>
    </location>
</feature>
<name>A0A5J4ZU89_9ASTE</name>
<keyword evidence="1" id="KW-0472">Membrane</keyword>
<dbReference type="Proteomes" id="UP000325577">
    <property type="component" value="Linkage Group LG6"/>
</dbReference>
<gene>
    <name evidence="2" type="ORF">F0562_015001</name>
</gene>
<evidence type="ECO:0000256" key="1">
    <source>
        <dbReference type="SAM" id="Phobius"/>
    </source>
</evidence>
<evidence type="ECO:0000313" key="3">
    <source>
        <dbReference type="Proteomes" id="UP000325577"/>
    </source>
</evidence>
<keyword evidence="1" id="KW-0812">Transmembrane</keyword>
<keyword evidence="1" id="KW-1133">Transmembrane helix</keyword>
<evidence type="ECO:0000313" key="2">
    <source>
        <dbReference type="EMBL" id="KAA8520727.1"/>
    </source>
</evidence>
<reference evidence="2 3" key="1">
    <citation type="submission" date="2019-09" db="EMBL/GenBank/DDBJ databases">
        <title>A chromosome-level genome assembly of the Chinese tupelo Nyssa sinensis.</title>
        <authorList>
            <person name="Yang X."/>
            <person name="Kang M."/>
            <person name="Yang Y."/>
            <person name="Xiong H."/>
            <person name="Wang M."/>
            <person name="Zhang Z."/>
            <person name="Wang Z."/>
            <person name="Wu H."/>
            <person name="Ma T."/>
            <person name="Liu J."/>
            <person name="Xi Z."/>
        </authorList>
    </citation>
    <scope>NUCLEOTIDE SEQUENCE [LARGE SCALE GENOMIC DNA]</scope>
    <source>
        <strain evidence="2">J267</strain>
        <tissue evidence="2">Leaf</tissue>
    </source>
</reference>
<keyword evidence="3" id="KW-1185">Reference proteome</keyword>
<dbReference type="AlphaFoldDB" id="A0A5J4ZU89"/>